<comment type="caution">
    <text evidence="1">The sequence shown here is derived from an EMBL/GenBank/DDBJ whole genome shotgun (WGS) entry which is preliminary data.</text>
</comment>
<keyword evidence="2" id="KW-1185">Reference proteome</keyword>
<name>A0ABV5SHX1_9ACTN</name>
<reference evidence="1 2" key="1">
    <citation type="submission" date="2024-09" db="EMBL/GenBank/DDBJ databases">
        <authorList>
            <person name="Sun Q."/>
            <person name="Mori K."/>
        </authorList>
    </citation>
    <scope>NUCLEOTIDE SEQUENCE [LARGE SCALE GENOMIC DNA]</scope>
    <source>
        <strain evidence="1 2">JCM 3143</strain>
    </source>
</reference>
<proteinExistence type="predicted"/>
<dbReference type="EMBL" id="JBHMBW010000104">
    <property type="protein sequence ID" value="MFB9631282.1"/>
    <property type="molecule type" value="Genomic_DNA"/>
</dbReference>
<evidence type="ECO:0000313" key="2">
    <source>
        <dbReference type="Proteomes" id="UP001589532"/>
    </source>
</evidence>
<sequence>MADAVQTAAGMQIAPMAAEWDGIRVPRHVGLAVLERLPNARLPVIVDPAERALYFLVPVGTADDWELPDRRILDITRHINLPPTQRQMPPGRYWLTVPGCSARRAGLRSLRAALVGVWNVLLVSRTDTRPVSVTAGAYADGMRDIAQPGAGPAVLRPALRIQPRLI</sequence>
<evidence type="ECO:0000313" key="1">
    <source>
        <dbReference type="EMBL" id="MFB9631282.1"/>
    </source>
</evidence>
<dbReference type="RefSeq" id="WP_344999819.1">
    <property type="nucleotide sequence ID" value="NZ_BAAAXV010000009.1"/>
</dbReference>
<accession>A0ABV5SHX1</accession>
<protein>
    <submittedName>
        <fullName evidence="1">Uncharacterized protein</fullName>
    </submittedName>
</protein>
<organism evidence="1 2">
    <name type="scientific">Nonomuraea helvata</name>
    <dbReference type="NCBI Taxonomy" id="37484"/>
    <lineage>
        <taxon>Bacteria</taxon>
        <taxon>Bacillati</taxon>
        <taxon>Actinomycetota</taxon>
        <taxon>Actinomycetes</taxon>
        <taxon>Streptosporangiales</taxon>
        <taxon>Streptosporangiaceae</taxon>
        <taxon>Nonomuraea</taxon>
    </lineage>
</organism>
<dbReference type="Proteomes" id="UP001589532">
    <property type="component" value="Unassembled WGS sequence"/>
</dbReference>
<gene>
    <name evidence="1" type="ORF">ACFFSA_50195</name>
</gene>